<comment type="similarity">
    <text evidence="5">Belongs to the TatC family.</text>
</comment>
<gene>
    <name evidence="5 6" type="primary">tatC</name>
    <name evidence="6" type="ORF">KHM83_06835</name>
</gene>
<accession>A0ABS5PNC8</accession>
<evidence type="ECO:0000256" key="2">
    <source>
        <dbReference type="ARBA" id="ARBA00022692"/>
    </source>
</evidence>
<feature type="transmembrane region" description="Helical" evidence="5">
    <location>
        <begin position="60"/>
        <end position="84"/>
    </location>
</feature>
<dbReference type="Pfam" id="PF00902">
    <property type="entry name" value="TatC"/>
    <property type="match status" value="1"/>
</dbReference>
<feature type="transmembrane region" description="Helical" evidence="5">
    <location>
        <begin position="185"/>
        <end position="202"/>
    </location>
</feature>
<name>A0ABS5PNC8_9FIRM</name>
<evidence type="ECO:0000256" key="3">
    <source>
        <dbReference type="ARBA" id="ARBA00022989"/>
    </source>
</evidence>
<evidence type="ECO:0000313" key="7">
    <source>
        <dbReference type="Proteomes" id="UP000746471"/>
    </source>
</evidence>
<keyword evidence="5" id="KW-1003">Cell membrane</keyword>
<sequence>MSIITHLAEFRRRLIACLVVFAVTFCVSFYYAEWIVDHLRALGENFSFIYISPTELMLSYIRIAVIAGIVISFPVIGYNLWRFLCPGLTVKEKMGFFAILTFGVVLFVAGASFCYAIVMPLALKFLGGINMDGSIMPMVSIQNYLSFVLSMLITFGIVFELPIVTILLTKIGLLNPLFLKKNRKYVFLLTFVVAAIITPPDITTQILVALPMMVLFEISIALCSILFRKRLKNMSS</sequence>
<evidence type="ECO:0000256" key="4">
    <source>
        <dbReference type="ARBA" id="ARBA00023136"/>
    </source>
</evidence>
<dbReference type="RefSeq" id="WP_213236242.1">
    <property type="nucleotide sequence ID" value="NZ_JAHBCL010000009.1"/>
</dbReference>
<comment type="function">
    <text evidence="5">Part of the twin-arginine translocation (Tat) system that transports large folded proteins containing a characteristic twin-arginine motif in their signal peptide across membranes.</text>
</comment>
<keyword evidence="7" id="KW-1185">Reference proteome</keyword>
<evidence type="ECO:0000313" key="6">
    <source>
        <dbReference type="EMBL" id="MBS7526387.1"/>
    </source>
</evidence>
<evidence type="ECO:0000256" key="5">
    <source>
        <dbReference type="HAMAP-Rule" id="MF_00902"/>
    </source>
</evidence>
<keyword evidence="5" id="KW-0813">Transport</keyword>
<proteinExistence type="inferred from homology"/>
<dbReference type="Proteomes" id="UP000746471">
    <property type="component" value="Unassembled WGS sequence"/>
</dbReference>
<dbReference type="PRINTS" id="PR01840">
    <property type="entry name" value="TATCFAMILY"/>
</dbReference>
<dbReference type="PANTHER" id="PTHR30371:SF0">
    <property type="entry name" value="SEC-INDEPENDENT PROTEIN TRANSLOCASE PROTEIN TATC, CHLOROPLASTIC-RELATED"/>
    <property type="match status" value="1"/>
</dbReference>
<dbReference type="PANTHER" id="PTHR30371">
    <property type="entry name" value="SEC-INDEPENDENT PROTEIN TRANSLOCASE PROTEIN TATC"/>
    <property type="match status" value="1"/>
</dbReference>
<dbReference type="NCBIfam" id="TIGR00945">
    <property type="entry name" value="tatC"/>
    <property type="match status" value="1"/>
</dbReference>
<dbReference type="EMBL" id="JAHBCL010000009">
    <property type="protein sequence ID" value="MBS7526387.1"/>
    <property type="molecule type" value="Genomic_DNA"/>
</dbReference>
<comment type="caution">
    <text evidence="6">The sequence shown here is derived from an EMBL/GenBank/DDBJ whole genome shotgun (WGS) entry which is preliminary data.</text>
</comment>
<feature type="transmembrane region" description="Helical" evidence="5">
    <location>
        <begin position="12"/>
        <end position="32"/>
    </location>
</feature>
<feature type="transmembrane region" description="Helical" evidence="5">
    <location>
        <begin position="208"/>
        <end position="227"/>
    </location>
</feature>
<organism evidence="6 7">
    <name type="scientific">Fusibacter paucivorans</name>
    <dbReference type="NCBI Taxonomy" id="76009"/>
    <lineage>
        <taxon>Bacteria</taxon>
        <taxon>Bacillati</taxon>
        <taxon>Bacillota</taxon>
        <taxon>Clostridia</taxon>
        <taxon>Eubacteriales</taxon>
        <taxon>Eubacteriales Family XII. Incertae Sedis</taxon>
        <taxon>Fusibacter</taxon>
    </lineage>
</organism>
<comment type="subunit">
    <text evidence="5">Forms a complex with TatA.</text>
</comment>
<dbReference type="HAMAP" id="MF_00902">
    <property type="entry name" value="TatC"/>
    <property type="match status" value="1"/>
</dbReference>
<keyword evidence="3 5" id="KW-1133">Transmembrane helix</keyword>
<keyword evidence="5" id="KW-0811">Translocation</keyword>
<comment type="subcellular location">
    <subcellularLocation>
        <location evidence="5">Cell membrane</location>
        <topology evidence="5">Multi-pass membrane protein</topology>
    </subcellularLocation>
    <subcellularLocation>
        <location evidence="1">Membrane</location>
        <topology evidence="1">Multi-pass membrane protein</topology>
    </subcellularLocation>
</comment>
<keyword evidence="5" id="KW-0653">Protein transport</keyword>
<evidence type="ECO:0000256" key="1">
    <source>
        <dbReference type="ARBA" id="ARBA00004141"/>
    </source>
</evidence>
<reference evidence="6 7" key="1">
    <citation type="submission" date="2021-05" db="EMBL/GenBank/DDBJ databases">
        <title>Fusibacter ferrireducens sp. nov., an anaerobic, sulfur- and Fe-reducing bacterium isolated from the mangrove sediment.</title>
        <authorList>
            <person name="Qiu D."/>
        </authorList>
    </citation>
    <scope>NUCLEOTIDE SEQUENCE [LARGE SCALE GENOMIC DNA]</scope>
    <source>
        <strain evidence="6 7">DSM 12116</strain>
    </source>
</reference>
<keyword evidence="2 5" id="KW-0812">Transmembrane</keyword>
<feature type="transmembrane region" description="Helical" evidence="5">
    <location>
        <begin position="143"/>
        <end position="173"/>
    </location>
</feature>
<dbReference type="InterPro" id="IPR002033">
    <property type="entry name" value="TatC"/>
</dbReference>
<feature type="transmembrane region" description="Helical" evidence="5">
    <location>
        <begin position="96"/>
        <end position="123"/>
    </location>
</feature>
<protein>
    <recommendedName>
        <fullName evidence="5">Sec-independent protein translocase protein TatC</fullName>
    </recommendedName>
</protein>
<keyword evidence="4 5" id="KW-0472">Membrane</keyword>